<keyword evidence="2" id="KW-0004">4Fe-4S</keyword>
<reference evidence="9" key="1">
    <citation type="submission" date="2019-08" db="EMBL/GenBank/DDBJ databases">
        <title>The improved chromosome-level genome for the pearl oyster Pinctada fucata martensii using PacBio sequencing and Hi-C.</title>
        <authorList>
            <person name="Zheng Z."/>
        </authorList>
    </citation>
    <scope>NUCLEOTIDE SEQUENCE</scope>
    <source>
        <strain evidence="9">ZZ-2019</strain>
        <tissue evidence="9">Adductor muscle</tissue>
    </source>
</reference>
<dbReference type="EMBL" id="VSWD01000014">
    <property type="protein sequence ID" value="KAK3082675.1"/>
    <property type="molecule type" value="Genomic_DNA"/>
</dbReference>
<dbReference type="Proteomes" id="UP001186944">
    <property type="component" value="Unassembled WGS sequence"/>
</dbReference>
<protein>
    <recommendedName>
        <fullName evidence="8">DNA primase large subunit C-terminal domain-containing protein</fullName>
    </recommendedName>
</protein>
<evidence type="ECO:0000256" key="1">
    <source>
        <dbReference type="ARBA" id="ARBA00001966"/>
    </source>
</evidence>
<feature type="domain" description="DNA primase large subunit C-terminal" evidence="8">
    <location>
        <begin position="257"/>
        <end position="353"/>
    </location>
</feature>
<dbReference type="GO" id="GO:0005658">
    <property type="term" value="C:alpha DNA polymerase:primase complex"/>
    <property type="evidence" value="ECO:0007669"/>
    <property type="project" value="TreeGrafter"/>
</dbReference>
<comment type="caution">
    <text evidence="9">The sequence shown here is derived from an EMBL/GenBank/DDBJ whole genome shotgun (WGS) entry which is preliminary data.</text>
</comment>
<keyword evidence="6" id="KW-0408">Iron</keyword>
<dbReference type="GO" id="GO:0051539">
    <property type="term" value="F:4 iron, 4 sulfur cluster binding"/>
    <property type="evidence" value="ECO:0007669"/>
    <property type="project" value="UniProtKB-KW"/>
</dbReference>
<evidence type="ECO:0000313" key="9">
    <source>
        <dbReference type="EMBL" id="KAK3082675.1"/>
    </source>
</evidence>
<keyword evidence="10" id="KW-1185">Reference proteome</keyword>
<dbReference type="AlphaFoldDB" id="A0AA88XKD2"/>
<dbReference type="GO" id="GO:0006270">
    <property type="term" value="P:DNA replication initiation"/>
    <property type="evidence" value="ECO:0007669"/>
    <property type="project" value="TreeGrafter"/>
</dbReference>
<keyword evidence="4" id="KW-0235">DNA replication</keyword>
<dbReference type="GO" id="GO:0006269">
    <property type="term" value="P:DNA replication, synthesis of primer"/>
    <property type="evidence" value="ECO:0007669"/>
    <property type="project" value="UniProtKB-KW"/>
</dbReference>
<evidence type="ECO:0000259" key="8">
    <source>
        <dbReference type="Pfam" id="PF04104"/>
    </source>
</evidence>
<keyword evidence="7" id="KW-0411">Iron-sulfur</keyword>
<dbReference type="Pfam" id="PF26466">
    <property type="entry name" value="DNA_primase_lrg_N"/>
    <property type="match status" value="1"/>
</dbReference>
<sequence>MTFYIEPPTGNISLEKLETFANNRLKFLIELFGVGENSLRRGFGETFGIERLTTSDCLIEGTQKDLISHFILRICLSSDPDASVFLRHAENHLFRIRLQSFTEREMFRFLRKTEAGLQRLVDTKDSTAGRAAYDIVLRVKGDYHWKNVVKFCMMETMNPKFFIPFESALKLVAKREVTLSCGMASIPYKYLREILVQCYDDFLREEIKELSQRNSTEDVRIKCLSYKLKHILSNWMAPGPGGGVELPPLRAVDVEAESQFFPPCMKNLVDRLYSVHRLRHHARIQLTLFLKEIGMPIYEALQFWRSEYSKMSTSSEDGCHHHWQQNSRRYTYNIRHLYGLEGSKVNYKGHCCLSLQVIFLTDIQISTH</sequence>
<dbReference type="Pfam" id="PF04104">
    <property type="entry name" value="DNA_primase_lrg"/>
    <property type="match status" value="1"/>
</dbReference>
<dbReference type="PANTHER" id="PTHR10537:SF4">
    <property type="entry name" value="DNA PRIMASE LARGE SUBUNIT"/>
    <property type="match status" value="1"/>
</dbReference>
<evidence type="ECO:0000256" key="4">
    <source>
        <dbReference type="ARBA" id="ARBA00022705"/>
    </source>
</evidence>
<evidence type="ECO:0000256" key="3">
    <source>
        <dbReference type="ARBA" id="ARBA00022515"/>
    </source>
</evidence>
<proteinExistence type="predicted"/>
<evidence type="ECO:0000256" key="7">
    <source>
        <dbReference type="ARBA" id="ARBA00023014"/>
    </source>
</evidence>
<evidence type="ECO:0000256" key="2">
    <source>
        <dbReference type="ARBA" id="ARBA00022485"/>
    </source>
</evidence>
<keyword evidence="5" id="KW-0479">Metal-binding</keyword>
<comment type="cofactor">
    <cofactor evidence="1">
        <name>[4Fe-4S] cluster</name>
        <dbReference type="ChEBI" id="CHEBI:49883"/>
    </cofactor>
</comment>
<accession>A0AA88XKD2</accession>
<dbReference type="InterPro" id="IPR007238">
    <property type="entry name" value="DNA_primase_lsu_euk/arc"/>
</dbReference>
<organism evidence="9 10">
    <name type="scientific">Pinctada imbricata</name>
    <name type="common">Atlantic pearl-oyster</name>
    <name type="synonym">Pinctada martensii</name>
    <dbReference type="NCBI Taxonomy" id="66713"/>
    <lineage>
        <taxon>Eukaryota</taxon>
        <taxon>Metazoa</taxon>
        <taxon>Spiralia</taxon>
        <taxon>Lophotrochozoa</taxon>
        <taxon>Mollusca</taxon>
        <taxon>Bivalvia</taxon>
        <taxon>Autobranchia</taxon>
        <taxon>Pteriomorphia</taxon>
        <taxon>Pterioida</taxon>
        <taxon>Pterioidea</taxon>
        <taxon>Pteriidae</taxon>
        <taxon>Pinctada</taxon>
    </lineage>
</organism>
<keyword evidence="3" id="KW-0639">Primosome</keyword>
<dbReference type="InterPro" id="IPR058560">
    <property type="entry name" value="DNA_primase_C"/>
</dbReference>
<name>A0AA88XKD2_PINIB</name>
<dbReference type="Gene3D" id="1.20.930.80">
    <property type="match status" value="1"/>
</dbReference>
<evidence type="ECO:0000313" key="10">
    <source>
        <dbReference type="Proteomes" id="UP001186944"/>
    </source>
</evidence>
<evidence type="ECO:0000256" key="5">
    <source>
        <dbReference type="ARBA" id="ARBA00022723"/>
    </source>
</evidence>
<dbReference type="GO" id="GO:0046872">
    <property type="term" value="F:metal ion binding"/>
    <property type="evidence" value="ECO:0007669"/>
    <property type="project" value="UniProtKB-KW"/>
</dbReference>
<dbReference type="PANTHER" id="PTHR10537">
    <property type="entry name" value="DNA PRIMASE LARGE SUBUNIT"/>
    <property type="match status" value="1"/>
</dbReference>
<gene>
    <name evidence="9" type="ORF">FSP39_002306</name>
</gene>
<evidence type="ECO:0000256" key="6">
    <source>
        <dbReference type="ARBA" id="ARBA00023004"/>
    </source>
</evidence>